<dbReference type="EMBL" id="CM047945">
    <property type="protein sequence ID" value="KAI9898789.1"/>
    <property type="molecule type" value="Genomic_DNA"/>
</dbReference>
<protein>
    <submittedName>
        <fullName evidence="1">Uncharacterized protein</fullName>
    </submittedName>
</protein>
<accession>A0ACC0UXF6</accession>
<comment type="caution">
    <text evidence="1">The sequence shown here is derived from an EMBL/GenBank/DDBJ whole genome shotgun (WGS) entry which is preliminary data.</text>
</comment>
<gene>
    <name evidence="1" type="ORF">N3K66_007149</name>
</gene>
<reference evidence="1" key="1">
    <citation type="submission" date="2022-10" db="EMBL/GenBank/DDBJ databases">
        <title>Complete Genome of Trichothecium roseum strain YXFP-22015, a Plant Pathogen Isolated from Citrus.</title>
        <authorList>
            <person name="Wang Y."/>
            <person name="Zhu L."/>
        </authorList>
    </citation>
    <scope>NUCLEOTIDE SEQUENCE</scope>
    <source>
        <strain evidence="1">YXFP-22015</strain>
    </source>
</reference>
<name>A0ACC0UXF6_9HYPO</name>
<proteinExistence type="predicted"/>
<sequence>MADIKPIVVYVHKGGPNPYKVTITLEELGIPYEKVVIEDPKSAEFVKINPNGRLPAIIDPNTDLTLWESGAIVEYIVETYDKKGLLKGATTNENWHIKQFVHFQMSGQGPYFGQAVWFHKYHPEQVPSAIERYEKEILRVVSVLDGLLEGKKFLVGEKLTYADIVFIPWNGLLTNPLFKMDKLGEVAKEKYPNYVAWQERLDNLDSVKKAYGK</sequence>
<organism evidence="1 2">
    <name type="scientific">Trichothecium roseum</name>
    <dbReference type="NCBI Taxonomy" id="47278"/>
    <lineage>
        <taxon>Eukaryota</taxon>
        <taxon>Fungi</taxon>
        <taxon>Dikarya</taxon>
        <taxon>Ascomycota</taxon>
        <taxon>Pezizomycotina</taxon>
        <taxon>Sordariomycetes</taxon>
        <taxon>Hypocreomycetidae</taxon>
        <taxon>Hypocreales</taxon>
        <taxon>Hypocreales incertae sedis</taxon>
        <taxon>Trichothecium</taxon>
    </lineage>
</organism>
<keyword evidence="2" id="KW-1185">Reference proteome</keyword>
<dbReference type="Proteomes" id="UP001163324">
    <property type="component" value="Chromosome 6"/>
</dbReference>
<evidence type="ECO:0000313" key="1">
    <source>
        <dbReference type="EMBL" id="KAI9898789.1"/>
    </source>
</evidence>
<evidence type="ECO:0000313" key="2">
    <source>
        <dbReference type="Proteomes" id="UP001163324"/>
    </source>
</evidence>